<reference evidence="14" key="1">
    <citation type="submission" date="2025-08" db="UniProtKB">
        <authorList>
            <consortium name="RefSeq"/>
        </authorList>
    </citation>
    <scope>IDENTIFICATION</scope>
    <source>
        <tissue evidence="14">Total insect</tissue>
    </source>
</reference>
<feature type="transmembrane region" description="Helical" evidence="12">
    <location>
        <begin position="394"/>
        <end position="415"/>
    </location>
</feature>
<comment type="similarity">
    <text evidence="2 11">Belongs to the sodium:solute symporter (SSF) (TC 2.A.21) family.</text>
</comment>
<protein>
    <submittedName>
        <fullName evidence="14">Sodium-coupled monocarboxylate transporter 1-like</fullName>
    </submittedName>
</protein>
<feature type="transmembrane region" description="Helical" evidence="12">
    <location>
        <begin position="421"/>
        <end position="446"/>
    </location>
</feature>
<evidence type="ECO:0000313" key="13">
    <source>
        <dbReference type="Proteomes" id="UP000515158"/>
    </source>
</evidence>
<name>A0A6P8Z0V6_THRPL</name>
<dbReference type="Pfam" id="PF00474">
    <property type="entry name" value="SSF"/>
    <property type="match status" value="1"/>
</dbReference>
<dbReference type="CDD" id="cd11492">
    <property type="entry name" value="SLC5sbd_NIS-SMVT"/>
    <property type="match status" value="1"/>
</dbReference>
<dbReference type="RefSeq" id="XP_034240202.1">
    <property type="nucleotide sequence ID" value="XM_034384311.1"/>
</dbReference>
<feature type="transmembrane region" description="Helical" evidence="12">
    <location>
        <begin position="138"/>
        <end position="158"/>
    </location>
</feature>
<keyword evidence="5 12" id="KW-0812">Transmembrane</keyword>
<evidence type="ECO:0000256" key="5">
    <source>
        <dbReference type="ARBA" id="ARBA00022692"/>
    </source>
</evidence>
<feature type="transmembrane region" description="Helical" evidence="12">
    <location>
        <begin position="62"/>
        <end position="82"/>
    </location>
</feature>
<dbReference type="NCBIfam" id="TIGR00813">
    <property type="entry name" value="sss"/>
    <property type="match status" value="1"/>
</dbReference>
<keyword evidence="6 12" id="KW-1133">Transmembrane helix</keyword>
<dbReference type="Gene3D" id="1.20.1730.10">
    <property type="entry name" value="Sodium/glucose cotransporter"/>
    <property type="match status" value="1"/>
</dbReference>
<keyword evidence="3" id="KW-0813">Transport</keyword>
<organism evidence="14">
    <name type="scientific">Thrips palmi</name>
    <name type="common">Melon thrips</name>
    <dbReference type="NCBI Taxonomy" id="161013"/>
    <lineage>
        <taxon>Eukaryota</taxon>
        <taxon>Metazoa</taxon>
        <taxon>Ecdysozoa</taxon>
        <taxon>Arthropoda</taxon>
        <taxon>Hexapoda</taxon>
        <taxon>Insecta</taxon>
        <taxon>Pterygota</taxon>
        <taxon>Neoptera</taxon>
        <taxon>Paraneoptera</taxon>
        <taxon>Thysanoptera</taxon>
        <taxon>Terebrantia</taxon>
        <taxon>Thripoidea</taxon>
        <taxon>Thripidae</taxon>
        <taxon>Thrips</taxon>
    </lineage>
</organism>
<evidence type="ECO:0000256" key="1">
    <source>
        <dbReference type="ARBA" id="ARBA00004651"/>
    </source>
</evidence>
<dbReference type="InterPro" id="IPR001734">
    <property type="entry name" value="Na/solute_symporter"/>
</dbReference>
<evidence type="ECO:0000256" key="7">
    <source>
        <dbReference type="ARBA" id="ARBA00023053"/>
    </source>
</evidence>
<dbReference type="PROSITE" id="PS50283">
    <property type="entry name" value="NA_SOLUT_SYMP_3"/>
    <property type="match status" value="1"/>
</dbReference>
<dbReference type="PANTHER" id="PTHR42985">
    <property type="entry name" value="SODIUM-COUPLED MONOCARBOXYLATE TRANSPORTER"/>
    <property type="match status" value="1"/>
</dbReference>
<evidence type="ECO:0000256" key="11">
    <source>
        <dbReference type="RuleBase" id="RU362091"/>
    </source>
</evidence>
<dbReference type="OrthoDB" id="6132759at2759"/>
<dbReference type="InterPro" id="IPR051163">
    <property type="entry name" value="Sodium:Solute_Symporter_SSF"/>
</dbReference>
<feature type="transmembrane region" description="Helical" evidence="12">
    <location>
        <begin position="94"/>
        <end position="118"/>
    </location>
</feature>
<evidence type="ECO:0000256" key="10">
    <source>
        <dbReference type="ARBA" id="ARBA00023201"/>
    </source>
</evidence>
<dbReference type="GO" id="GO:0006814">
    <property type="term" value="P:sodium ion transport"/>
    <property type="evidence" value="ECO:0007669"/>
    <property type="project" value="UniProtKB-KW"/>
</dbReference>
<evidence type="ECO:0000256" key="2">
    <source>
        <dbReference type="ARBA" id="ARBA00006434"/>
    </source>
</evidence>
<feature type="transmembrane region" description="Helical" evidence="12">
    <location>
        <begin position="530"/>
        <end position="552"/>
    </location>
</feature>
<keyword evidence="9 12" id="KW-0472">Membrane</keyword>
<feature type="transmembrane region" description="Helical" evidence="12">
    <location>
        <begin position="170"/>
        <end position="194"/>
    </location>
</feature>
<keyword evidence="10" id="KW-0739">Sodium transport</keyword>
<dbReference type="AlphaFoldDB" id="A0A6P8Z0V6"/>
<dbReference type="KEGG" id="tpal:117644697"/>
<keyword evidence="7" id="KW-0915">Sodium</keyword>
<gene>
    <name evidence="14" type="primary">LOC117644697</name>
</gene>
<feature type="transmembrane region" description="Helical" evidence="12">
    <location>
        <begin position="201"/>
        <end position="221"/>
    </location>
</feature>
<comment type="subcellular location">
    <subcellularLocation>
        <location evidence="1">Cell membrane</location>
        <topology evidence="1">Multi-pass membrane protein</topology>
    </subcellularLocation>
</comment>
<evidence type="ECO:0000256" key="9">
    <source>
        <dbReference type="ARBA" id="ARBA00023136"/>
    </source>
</evidence>
<feature type="transmembrane region" description="Helical" evidence="12">
    <location>
        <begin position="453"/>
        <end position="476"/>
    </location>
</feature>
<evidence type="ECO:0000256" key="8">
    <source>
        <dbReference type="ARBA" id="ARBA00023065"/>
    </source>
</evidence>
<dbReference type="PANTHER" id="PTHR42985:SF21">
    <property type="entry name" value="SODIUM-DEPENDENT MULTIVITAMIN TRANSPORTER-LIKE PROTEIN"/>
    <property type="match status" value="1"/>
</dbReference>
<dbReference type="GO" id="GO:0015293">
    <property type="term" value="F:symporter activity"/>
    <property type="evidence" value="ECO:0007669"/>
    <property type="project" value="TreeGrafter"/>
</dbReference>
<dbReference type="InterPro" id="IPR038377">
    <property type="entry name" value="Na/Glc_symporter_sf"/>
</dbReference>
<evidence type="ECO:0000313" key="14">
    <source>
        <dbReference type="RefSeq" id="XP_034240202.1"/>
    </source>
</evidence>
<sequence length="589" mass="63750">MDSASPAASSPGAAAHPLFEPADYAMFAVMMAVSGLVGVYYGCYKRQDTVQDYLLGGKAMNIFPVAMSLIASNVSGITMLGVPAEMYTYGSQYFALNFSAVLVCVVTVRWFVPVFFTLQFTSSYEYLEHRFNRTIRQIASFLFGLGLLLYLPVVIYVPCLAFNQVSGIDLHIIAPLVMSICIFYTTVGGLKAVVWTDALQLVVLVAASIVVITLGVIMIGGPGELLARANMGGRLELFNMNPDPLVRTTFWTVFVGSVPDILCNHAVSPTSVQRFLSVPTLRDARWLGIFLCIGYIVTKALSCITGILVYATYHDCDPLKTRAIKKPDQLVPYFVMDVARVVPGLPGLFVAGVFSAALSTMSSGLNTLAGTLYEDFLVRILARSGRTPSDQQASLIVKGLALLVGVICMVLMFVVEKMGSVLQITYTLSGITGGAQLGLFLLGLFVPWANAMGAMAGGLSGLLLMAWVVVGSQVALATKQLVYPWLPTRVDGCANNVTDILHDKDMTWTNSILVNATNPADTFLLYRLSYYYYTLIGALIVVVVGFVVSVLTGPQDPKTMNRDLLSPAIHGFLPEPCKQPEHIKMAPRP</sequence>
<evidence type="ECO:0000256" key="6">
    <source>
        <dbReference type="ARBA" id="ARBA00022989"/>
    </source>
</evidence>
<dbReference type="GO" id="GO:0005886">
    <property type="term" value="C:plasma membrane"/>
    <property type="evidence" value="ECO:0007669"/>
    <property type="project" value="UniProtKB-SubCell"/>
</dbReference>
<feature type="transmembrane region" description="Helical" evidence="12">
    <location>
        <begin position="286"/>
        <end position="313"/>
    </location>
</feature>
<evidence type="ECO:0000256" key="12">
    <source>
        <dbReference type="SAM" id="Phobius"/>
    </source>
</evidence>
<accession>A0A6P8Z0V6</accession>
<keyword evidence="4" id="KW-1003">Cell membrane</keyword>
<evidence type="ECO:0000256" key="3">
    <source>
        <dbReference type="ARBA" id="ARBA00022448"/>
    </source>
</evidence>
<dbReference type="GeneID" id="117644697"/>
<keyword evidence="13" id="KW-1185">Reference proteome</keyword>
<keyword evidence="8" id="KW-0406">Ion transport</keyword>
<proteinExistence type="inferred from homology"/>
<dbReference type="InParanoid" id="A0A6P8Z0V6"/>
<feature type="transmembrane region" description="Helical" evidence="12">
    <location>
        <begin position="24"/>
        <end position="41"/>
    </location>
</feature>
<evidence type="ECO:0000256" key="4">
    <source>
        <dbReference type="ARBA" id="ARBA00022475"/>
    </source>
</evidence>
<dbReference type="Proteomes" id="UP000515158">
    <property type="component" value="Unplaced"/>
</dbReference>